<dbReference type="SUPFAM" id="SSF50331">
    <property type="entry name" value="MOP-like"/>
    <property type="match status" value="1"/>
</dbReference>
<dbReference type="Gene3D" id="1.10.1660.10">
    <property type="match status" value="1"/>
</dbReference>
<dbReference type="InterPro" id="IPR010093">
    <property type="entry name" value="SinI_DNA-bd"/>
</dbReference>
<reference evidence="4 5" key="1">
    <citation type="submission" date="2018-05" db="EMBL/GenBank/DDBJ databases">
        <title>Genomic Encyclopedia of Type Strains, Phase IV (KMG-IV): sequencing the most valuable type-strain genomes for metagenomic binning, comparative biology and taxonomic classification.</title>
        <authorList>
            <person name="Goeker M."/>
        </authorList>
    </citation>
    <scope>NUCLEOTIDE SEQUENCE [LARGE SCALE GENOMIC DNA]</scope>
    <source>
        <strain evidence="4 5">DSM 44717</strain>
    </source>
</reference>
<accession>A0A317NLV0</accession>
<dbReference type="InterPro" id="IPR008995">
    <property type="entry name" value="Mo/tungstate-bd_C_term_dom"/>
</dbReference>
<evidence type="ECO:0000256" key="1">
    <source>
        <dbReference type="ARBA" id="ARBA00022505"/>
    </source>
</evidence>
<dbReference type="AlphaFoldDB" id="A0A317NLV0"/>
<dbReference type="Pfam" id="PF03459">
    <property type="entry name" value="TOBE"/>
    <property type="match status" value="1"/>
</dbReference>
<evidence type="ECO:0000313" key="4">
    <source>
        <dbReference type="EMBL" id="PWV76296.1"/>
    </source>
</evidence>
<dbReference type="InterPro" id="IPR041657">
    <property type="entry name" value="HTH_17"/>
</dbReference>
<dbReference type="EMBL" id="QGTL01000004">
    <property type="protein sequence ID" value="PWV76296.1"/>
    <property type="molecule type" value="Genomic_DNA"/>
</dbReference>
<dbReference type="Gene3D" id="2.40.50.100">
    <property type="match status" value="1"/>
</dbReference>
<protein>
    <submittedName>
        <fullName evidence="4">Molybdopterin-binding protein</fullName>
    </submittedName>
</protein>
<dbReference type="NCBIfam" id="TIGR01764">
    <property type="entry name" value="excise"/>
    <property type="match status" value="1"/>
</dbReference>
<name>A0A317NLV0_9NOCA</name>
<keyword evidence="5" id="KW-1185">Reference proteome</keyword>
<evidence type="ECO:0000259" key="3">
    <source>
        <dbReference type="PROSITE" id="PS51866"/>
    </source>
</evidence>
<sequence>MCGVVLLFSPNLRNYPGPVATLRIKEAADLLGVSDDTVRRWIDAGTLAATKDSAGRLVIEGRELAALAVEQARPPHASVGSASSARNRFPGLVTRVVADTVMAQVEMQCGPFTVVSLMSSESVRDLGLEPGSVALASVKATTVVVEKAAG</sequence>
<feature type="domain" description="Mop" evidence="3">
    <location>
        <begin position="82"/>
        <end position="147"/>
    </location>
</feature>
<keyword evidence="1 2" id="KW-0500">Molybdenum</keyword>
<dbReference type="GO" id="GO:0003677">
    <property type="term" value="F:DNA binding"/>
    <property type="evidence" value="ECO:0007669"/>
    <property type="project" value="InterPro"/>
</dbReference>
<gene>
    <name evidence="4" type="ORF">DFR69_104399</name>
</gene>
<proteinExistence type="predicted"/>
<comment type="caution">
    <text evidence="4">The sequence shown here is derived from an EMBL/GenBank/DDBJ whole genome shotgun (WGS) entry which is preliminary data.</text>
</comment>
<evidence type="ECO:0000313" key="5">
    <source>
        <dbReference type="Proteomes" id="UP000246410"/>
    </source>
</evidence>
<dbReference type="PROSITE" id="PS51866">
    <property type="entry name" value="MOP"/>
    <property type="match status" value="1"/>
</dbReference>
<dbReference type="InterPro" id="IPR005116">
    <property type="entry name" value="Transp-assoc_OB_typ1"/>
</dbReference>
<organism evidence="4 5">
    <name type="scientific">Nocardia neocaledoniensis</name>
    <dbReference type="NCBI Taxonomy" id="236511"/>
    <lineage>
        <taxon>Bacteria</taxon>
        <taxon>Bacillati</taxon>
        <taxon>Actinomycetota</taxon>
        <taxon>Actinomycetes</taxon>
        <taxon>Mycobacteriales</taxon>
        <taxon>Nocardiaceae</taxon>
        <taxon>Nocardia</taxon>
    </lineage>
</organism>
<evidence type="ECO:0000256" key="2">
    <source>
        <dbReference type="PROSITE-ProRule" id="PRU01213"/>
    </source>
</evidence>
<dbReference type="InterPro" id="IPR004606">
    <property type="entry name" value="Mop_domain"/>
</dbReference>
<dbReference type="CDD" id="cd04762">
    <property type="entry name" value="HTH_MerR-trunc"/>
    <property type="match status" value="1"/>
</dbReference>
<dbReference type="Pfam" id="PF12728">
    <property type="entry name" value="HTH_17"/>
    <property type="match status" value="1"/>
</dbReference>
<dbReference type="Proteomes" id="UP000246410">
    <property type="component" value="Unassembled WGS sequence"/>
</dbReference>
<dbReference type="GO" id="GO:0015689">
    <property type="term" value="P:molybdate ion transport"/>
    <property type="evidence" value="ECO:0007669"/>
    <property type="project" value="InterPro"/>
</dbReference>